<feature type="compositionally biased region" description="Low complexity" evidence="1">
    <location>
        <begin position="272"/>
        <end position="284"/>
    </location>
</feature>
<dbReference type="InterPro" id="IPR053023">
    <property type="entry name" value="FLAP_modulator"/>
</dbReference>
<keyword evidence="3" id="KW-1185">Reference proteome</keyword>
<evidence type="ECO:0000256" key="1">
    <source>
        <dbReference type="SAM" id="MobiDB-lite"/>
    </source>
</evidence>
<dbReference type="InterPro" id="IPR010903">
    <property type="entry name" value="DUF1517"/>
</dbReference>
<dbReference type="PANTHER" id="PTHR33975">
    <property type="entry name" value="MYELIN-ASSOCIATED OLIGODENDROCYTE BASIC PROTEIN"/>
    <property type="match status" value="1"/>
</dbReference>
<evidence type="ECO:0000313" key="3">
    <source>
        <dbReference type="Proteomes" id="UP000541444"/>
    </source>
</evidence>
<gene>
    <name evidence="2" type="ORF">GIB67_029034</name>
</gene>
<dbReference type="OrthoDB" id="1674198at2759"/>
<protein>
    <submittedName>
        <fullName evidence="2">Uncharacterized protein</fullName>
    </submittedName>
</protein>
<reference evidence="2 3" key="1">
    <citation type="journal article" date="2020" name="IScience">
        <title>Genome Sequencing of the Endangered Kingdonia uniflora (Circaeasteraceae, Ranunculales) Reveals Potential Mechanisms of Evolutionary Specialization.</title>
        <authorList>
            <person name="Sun Y."/>
            <person name="Deng T."/>
            <person name="Zhang A."/>
            <person name="Moore M.J."/>
            <person name="Landis J.B."/>
            <person name="Lin N."/>
            <person name="Zhang H."/>
            <person name="Zhang X."/>
            <person name="Huang J."/>
            <person name="Zhang X."/>
            <person name="Sun H."/>
            <person name="Wang H."/>
        </authorList>
    </citation>
    <scope>NUCLEOTIDE SEQUENCE [LARGE SCALE GENOMIC DNA]</scope>
    <source>
        <strain evidence="2">TB1705</strain>
        <tissue evidence="2">Leaf</tissue>
    </source>
</reference>
<name>A0A7J7N6J1_9MAGN</name>
<comment type="caution">
    <text evidence="2">The sequence shown here is derived from an EMBL/GenBank/DDBJ whole genome shotgun (WGS) entry which is preliminary data.</text>
</comment>
<sequence length="297" mass="33887">MNIENSHFQSVFNPRTELARIETTLNTNSSSYFNSLLTIDAMIQVDVKSGIKNGEKRFDKLSNEERGKFTEDTLINVDNIKRQIRGCLRLSGFSNEYIVNRDSMRVHGTFTTVIKVWKEISTIPPVRDAVYWFYEYCGVGHSIVKEDVKYLAHPRLRAWERRNKKKTNDQTCNLFMLGRYHIDHQTIETAGITLVEVISTSVHSLSQNFSLPESARDAQRIQDLTDELTTAHRHIGSIDDKLYAHDLHLRRGHDVWVVPLPPGGGARMRQYGSGLRTRGGSTSRRGLHTGDDSDPSQ</sequence>
<evidence type="ECO:0000313" key="2">
    <source>
        <dbReference type="EMBL" id="KAF6162765.1"/>
    </source>
</evidence>
<dbReference type="EMBL" id="JACGCM010001011">
    <property type="protein sequence ID" value="KAF6162765.1"/>
    <property type="molecule type" value="Genomic_DNA"/>
</dbReference>
<dbReference type="PANTHER" id="PTHR33975:SF2">
    <property type="entry name" value="MYELIN-ASSOCIATED OLIGODENDROCYTE BASIC PROTEIN"/>
    <property type="match status" value="1"/>
</dbReference>
<proteinExistence type="predicted"/>
<accession>A0A7J7N6J1</accession>
<feature type="region of interest" description="Disordered" evidence="1">
    <location>
        <begin position="267"/>
        <end position="297"/>
    </location>
</feature>
<organism evidence="2 3">
    <name type="scientific">Kingdonia uniflora</name>
    <dbReference type="NCBI Taxonomy" id="39325"/>
    <lineage>
        <taxon>Eukaryota</taxon>
        <taxon>Viridiplantae</taxon>
        <taxon>Streptophyta</taxon>
        <taxon>Embryophyta</taxon>
        <taxon>Tracheophyta</taxon>
        <taxon>Spermatophyta</taxon>
        <taxon>Magnoliopsida</taxon>
        <taxon>Ranunculales</taxon>
        <taxon>Circaeasteraceae</taxon>
        <taxon>Kingdonia</taxon>
    </lineage>
</organism>
<dbReference type="AlphaFoldDB" id="A0A7J7N6J1"/>
<dbReference type="Proteomes" id="UP000541444">
    <property type="component" value="Unassembled WGS sequence"/>
</dbReference>
<dbReference type="Pfam" id="PF07466">
    <property type="entry name" value="DUF1517"/>
    <property type="match status" value="1"/>
</dbReference>
<dbReference type="GO" id="GO:0009507">
    <property type="term" value="C:chloroplast"/>
    <property type="evidence" value="ECO:0007669"/>
    <property type="project" value="TreeGrafter"/>
</dbReference>